<gene>
    <name evidence="3" type="ORF">NCTC10571_01861</name>
</gene>
<dbReference type="Pfam" id="PF04977">
    <property type="entry name" value="DivIC"/>
    <property type="match status" value="1"/>
</dbReference>
<evidence type="ECO:0000256" key="2">
    <source>
        <dbReference type="SAM" id="Phobius"/>
    </source>
</evidence>
<reference evidence="3 4" key="1">
    <citation type="submission" date="2018-06" db="EMBL/GenBank/DDBJ databases">
        <authorList>
            <consortium name="Pathogen Informatics"/>
            <person name="Doyle S."/>
        </authorList>
    </citation>
    <scope>NUCLEOTIDE SEQUENCE [LARGE SCALE GENOMIC DNA]</scope>
    <source>
        <strain evidence="3 4">NCTC10571</strain>
    </source>
</reference>
<evidence type="ECO:0000256" key="1">
    <source>
        <dbReference type="SAM" id="Coils"/>
    </source>
</evidence>
<keyword evidence="2" id="KW-0812">Transmembrane</keyword>
<evidence type="ECO:0000313" key="4">
    <source>
        <dbReference type="Proteomes" id="UP000255234"/>
    </source>
</evidence>
<sequence length="93" mass="11060">MFRKIMERFIIFAFVIMIGYLGFIIIKQEVYLSQVEEQTIIAEERLNKAKQINEELSREKDNLNKLEYVEKVAREELGMTKPGEVPYISEEKE</sequence>
<keyword evidence="1" id="KW-0175">Coiled coil</keyword>
<dbReference type="Proteomes" id="UP000255234">
    <property type="component" value="Unassembled WGS sequence"/>
</dbReference>
<keyword evidence="3" id="KW-0131">Cell cycle</keyword>
<accession>A0A378P0D1</accession>
<feature type="coiled-coil region" evidence="1">
    <location>
        <begin position="32"/>
        <end position="69"/>
    </location>
</feature>
<dbReference type="AlphaFoldDB" id="A0A378P0D1"/>
<name>A0A378P0D1_9FIRM</name>
<keyword evidence="2" id="KW-0472">Membrane</keyword>
<evidence type="ECO:0000313" key="3">
    <source>
        <dbReference type="EMBL" id="STY71698.1"/>
    </source>
</evidence>
<keyword evidence="3" id="KW-0132">Cell division</keyword>
<organism evidence="3 4">
    <name type="scientific">Megamonas hypermegale</name>
    <dbReference type="NCBI Taxonomy" id="158847"/>
    <lineage>
        <taxon>Bacteria</taxon>
        <taxon>Bacillati</taxon>
        <taxon>Bacillota</taxon>
        <taxon>Negativicutes</taxon>
        <taxon>Selenomonadales</taxon>
        <taxon>Selenomonadaceae</taxon>
        <taxon>Megamonas</taxon>
    </lineage>
</organism>
<dbReference type="RefSeq" id="WP_026296950.1">
    <property type="nucleotide sequence ID" value="NZ_UGPP01000001.1"/>
</dbReference>
<protein>
    <submittedName>
        <fullName evidence="3">Protein required for the initiation of cell division</fullName>
    </submittedName>
</protein>
<feature type="transmembrane region" description="Helical" evidence="2">
    <location>
        <begin position="9"/>
        <end position="26"/>
    </location>
</feature>
<proteinExistence type="predicted"/>
<dbReference type="InterPro" id="IPR007060">
    <property type="entry name" value="FtsL/DivIC"/>
</dbReference>
<dbReference type="EMBL" id="UGPP01000001">
    <property type="protein sequence ID" value="STY71698.1"/>
    <property type="molecule type" value="Genomic_DNA"/>
</dbReference>
<dbReference type="GO" id="GO:0051301">
    <property type="term" value="P:cell division"/>
    <property type="evidence" value="ECO:0007669"/>
    <property type="project" value="UniProtKB-KW"/>
</dbReference>
<keyword evidence="2" id="KW-1133">Transmembrane helix</keyword>